<dbReference type="AlphaFoldDB" id="A0AA38H5Q7"/>
<dbReference type="EMBL" id="JAKWFO010000007">
    <property type="protein sequence ID" value="KAI9634373.1"/>
    <property type="molecule type" value="Genomic_DNA"/>
</dbReference>
<evidence type="ECO:0008006" key="5">
    <source>
        <dbReference type="Google" id="ProtNLM"/>
    </source>
</evidence>
<protein>
    <recommendedName>
        <fullName evidence="5">Transmembrane protein</fullName>
    </recommendedName>
</protein>
<dbReference type="GeneID" id="77729037"/>
<evidence type="ECO:0000256" key="1">
    <source>
        <dbReference type="SAM" id="MobiDB-lite"/>
    </source>
</evidence>
<evidence type="ECO:0000313" key="4">
    <source>
        <dbReference type="Proteomes" id="UP001164286"/>
    </source>
</evidence>
<keyword evidence="2" id="KW-0812">Transmembrane</keyword>
<feature type="transmembrane region" description="Helical" evidence="2">
    <location>
        <begin position="699"/>
        <end position="718"/>
    </location>
</feature>
<name>A0AA38H5Q7_9TREE</name>
<feature type="region of interest" description="Disordered" evidence="1">
    <location>
        <begin position="203"/>
        <end position="249"/>
    </location>
</feature>
<keyword evidence="2" id="KW-1133">Transmembrane helix</keyword>
<proteinExistence type="predicted"/>
<evidence type="ECO:0000256" key="2">
    <source>
        <dbReference type="SAM" id="Phobius"/>
    </source>
</evidence>
<comment type="caution">
    <text evidence="3">The sequence shown here is derived from an EMBL/GenBank/DDBJ whole genome shotgun (WGS) entry which is preliminary data.</text>
</comment>
<sequence>MAPSGLVITKLAAQISADDELAHTLLCLKISLPRDVDHKQTGRWVLLSSGGHRLVSEPQIHSLPLAPTIVFQADQIRTAALLLSLSPESSKSLDQPGTRPAIDIDAASGQVYISVDHPAPRRRRESVALASPGVSGGRREFLVVLELEQDVEDAGGWLKLNLTTPKCLDNILRFQCLPPRASSSTSNGEVSIVTEPKILPVPASTFSPSSKSRPTRARKVEEDEWEDGESLGPEDIDSDSSEEEGSGNWLEGRFQSTESLRLEWSFGSTLSAIPSLHLLHLTPKWDTRHPYIEVDYQATLSPGSYQPFEVELPNGWGWSDLQIEGDGLAAWYCRDSDWWDPLLCAASPAADPNLSDTTDRPDEDSFATVRARKNLPLARTLPSLSRSGSGASLMRQPLPQPDPSFDEFSFELSNAPAPVTPASLRKNALLSRSVDKAPLAVSLARPAPGRSFELVFAEDTEEANIRISGKLVPLSRNLLVSPSVPIAVPVFHIGEHTAQCHLTYPNAAAQLIGTQSSPTFSWPDVPSHRPLPVQGEIAISLPFPTTSASTMTVSFPWPKPATEVGFFFASAADAADGVKIAKATMRGRALPRAAVMRKDGVEVRIGKGEGGVEGACVVVLEIPSEGVELPVFPGATGRMMVDLAGRKWETVAIHSNLIRDTAASYSAILPIAHPYLTYTHHTPTMEQAQPAKSGPYRAIWSWSTLINIFMLYLLLSLAQQLQRMRTEVAFITEETKDLRLYHTWNEERLREAAYTPRWEQGAGVGREDTTVQGPGRKVAEKLDHMGDDLKWDRGQGGAWDRDQQDTSLGRVVVGHTDWVWARWVRHPTVQTLSKSLGWIWHSLVWTLTR</sequence>
<accession>A0AA38H5Q7</accession>
<reference evidence="3" key="1">
    <citation type="journal article" date="2022" name="G3 (Bethesda)">
        <title>High quality genome of the basidiomycete yeast Dioszegia hungarica PDD-24b-2 isolated from cloud water.</title>
        <authorList>
            <person name="Jarrige D."/>
            <person name="Haridas S."/>
            <person name="Bleykasten-Grosshans C."/>
            <person name="Joly M."/>
            <person name="Nadalig T."/>
            <person name="Sancelme M."/>
            <person name="Vuilleumier S."/>
            <person name="Grigoriev I.V."/>
            <person name="Amato P."/>
            <person name="Bringel F."/>
        </authorList>
    </citation>
    <scope>NUCLEOTIDE SEQUENCE</scope>
    <source>
        <strain evidence="3">PDD-24b-2</strain>
    </source>
</reference>
<keyword evidence="4" id="KW-1185">Reference proteome</keyword>
<feature type="compositionally biased region" description="Acidic residues" evidence="1">
    <location>
        <begin position="222"/>
        <end position="245"/>
    </location>
</feature>
<gene>
    <name evidence="3" type="ORF">MKK02DRAFT_37904</name>
</gene>
<keyword evidence="2" id="KW-0472">Membrane</keyword>
<evidence type="ECO:0000313" key="3">
    <source>
        <dbReference type="EMBL" id="KAI9634373.1"/>
    </source>
</evidence>
<dbReference type="RefSeq" id="XP_052944150.1">
    <property type="nucleotide sequence ID" value="XM_053089832.1"/>
</dbReference>
<dbReference type="Proteomes" id="UP001164286">
    <property type="component" value="Unassembled WGS sequence"/>
</dbReference>
<organism evidence="3 4">
    <name type="scientific">Dioszegia hungarica</name>
    <dbReference type="NCBI Taxonomy" id="4972"/>
    <lineage>
        <taxon>Eukaryota</taxon>
        <taxon>Fungi</taxon>
        <taxon>Dikarya</taxon>
        <taxon>Basidiomycota</taxon>
        <taxon>Agaricomycotina</taxon>
        <taxon>Tremellomycetes</taxon>
        <taxon>Tremellales</taxon>
        <taxon>Bulleribasidiaceae</taxon>
        <taxon>Dioszegia</taxon>
    </lineage>
</organism>